<keyword evidence="1" id="KW-1185">Reference proteome</keyword>
<evidence type="ECO:0000313" key="3">
    <source>
        <dbReference type="WBParaSite" id="ACAC_0000969501-mRNA-1"/>
    </source>
</evidence>
<organism evidence="1 3">
    <name type="scientific">Angiostrongylus cantonensis</name>
    <name type="common">Rat lungworm</name>
    <dbReference type="NCBI Taxonomy" id="6313"/>
    <lineage>
        <taxon>Eukaryota</taxon>
        <taxon>Metazoa</taxon>
        <taxon>Ecdysozoa</taxon>
        <taxon>Nematoda</taxon>
        <taxon>Chromadorea</taxon>
        <taxon>Rhabditida</taxon>
        <taxon>Rhabditina</taxon>
        <taxon>Rhabditomorpha</taxon>
        <taxon>Strongyloidea</taxon>
        <taxon>Metastrongylidae</taxon>
        <taxon>Angiostrongylus</taxon>
    </lineage>
</organism>
<reference evidence="2 3" key="2">
    <citation type="submission" date="2017-02" db="UniProtKB">
        <authorList>
            <consortium name="WormBaseParasite"/>
        </authorList>
    </citation>
    <scope>IDENTIFICATION</scope>
</reference>
<sequence length="72" mass="8393">MRRVRPPNDEAFAVDDLGAERRRNTLNRRLHSRTQQYLSTDYAQCSFATSITKSEKQHAVCTAPVPFRSRQR</sequence>
<evidence type="ECO:0000313" key="2">
    <source>
        <dbReference type="WBParaSite" id="ACAC_0000881001-mRNA-1"/>
    </source>
</evidence>
<protein>
    <submittedName>
        <fullName evidence="2 3">Uncharacterized protein</fullName>
    </submittedName>
</protein>
<dbReference type="Proteomes" id="UP000035642">
    <property type="component" value="Unassembled WGS sequence"/>
</dbReference>
<evidence type="ECO:0000313" key="1">
    <source>
        <dbReference type="Proteomes" id="UP000035642"/>
    </source>
</evidence>
<reference evidence="1 2" key="1">
    <citation type="submission" date="2012-09" db="EMBL/GenBank/DDBJ databases">
        <authorList>
            <person name="Martin A.A."/>
        </authorList>
    </citation>
    <scope>NUCLEOTIDE SEQUENCE</scope>
</reference>
<dbReference type="WBParaSite" id="ACAC_0000969501-mRNA-1">
    <property type="protein sequence ID" value="ACAC_0000969501-mRNA-1"/>
    <property type="gene ID" value="ACAC_0000969501"/>
</dbReference>
<name>A0A0K0DFF3_ANGCA</name>
<proteinExistence type="predicted"/>
<accession>A0A0K0DFF3</accession>
<dbReference type="WBParaSite" id="ACAC_0000881001-mRNA-1">
    <property type="protein sequence ID" value="ACAC_0000881001-mRNA-1"/>
    <property type="gene ID" value="ACAC_0000881001"/>
</dbReference>
<dbReference type="AlphaFoldDB" id="A0A0K0DFF3"/>